<dbReference type="InterPro" id="IPR012349">
    <property type="entry name" value="Split_barrel_FMN-bd"/>
</dbReference>
<organism evidence="1 2">
    <name type="scientific">Variovorax paradoxus</name>
    <dbReference type="NCBI Taxonomy" id="34073"/>
    <lineage>
        <taxon>Bacteria</taxon>
        <taxon>Pseudomonadati</taxon>
        <taxon>Pseudomonadota</taxon>
        <taxon>Betaproteobacteria</taxon>
        <taxon>Burkholderiales</taxon>
        <taxon>Comamonadaceae</taxon>
        <taxon>Variovorax</taxon>
    </lineage>
</organism>
<dbReference type="Gene3D" id="2.30.110.10">
    <property type="entry name" value="Electron Transport, Fmn-binding Protein, Chain A"/>
    <property type="match status" value="1"/>
</dbReference>
<evidence type="ECO:0000313" key="1">
    <source>
        <dbReference type="EMBL" id="QGW82525.1"/>
    </source>
</evidence>
<accession>A0A6I6HHC2</accession>
<name>A0A6I6HHC2_VARPD</name>
<dbReference type="Pfam" id="PF04299">
    <property type="entry name" value="FMN_bind_2"/>
    <property type="match status" value="1"/>
</dbReference>
<evidence type="ECO:0000313" key="2">
    <source>
        <dbReference type="Proteomes" id="UP000425817"/>
    </source>
</evidence>
<dbReference type="PANTHER" id="PTHR35802">
    <property type="entry name" value="PROTEASE SYNTHASE AND SPORULATION PROTEIN PAI 2"/>
    <property type="match status" value="1"/>
</dbReference>
<dbReference type="Proteomes" id="UP000425817">
    <property type="component" value="Chromosome"/>
</dbReference>
<proteinExistence type="predicted"/>
<dbReference type="SUPFAM" id="SSF50475">
    <property type="entry name" value="FMN-binding split barrel"/>
    <property type="match status" value="1"/>
</dbReference>
<dbReference type="InterPro" id="IPR007396">
    <property type="entry name" value="TR_PAI2-type"/>
</dbReference>
<sequence>MYVPAHFDESRPEVLHDLIAKNPLGILFTHGKTGLDANHVPFELDAKDEARLVLHSHVARNNPMWEDIVSGDEVMVVFRAGDSYISPQWYPSKHELHKQVPSWNYIVVHAHGRATIRDDERYVRGMVARLTRTQEASQPKPWKMSDAPKDYIDTMLKAIVGIEIEVTRLVGKAKLSQNKEVRDIEGAGKALNAKGERVIGDAMLACAKAKAAQ</sequence>
<reference evidence="1 2" key="1">
    <citation type="submission" date="2019-12" db="EMBL/GenBank/DDBJ databases">
        <title>Hybrid Genome Assemblies of two High G+C Isolates from Undergraduate Microbiology Courses.</title>
        <authorList>
            <person name="Ne Ville C.J."/>
            <person name="Enright D."/>
            <person name="Hernandez I."/>
            <person name="Dodsworth J."/>
            <person name="Orwin P.M."/>
        </authorList>
    </citation>
    <scope>NUCLEOTIDE SEQUENCE [LARGE SCALE GENOMIC DNA]</scope>
    <source>
        <strain evidence="1 2">CSUSB</strain>
    </source>
</reference>
<dbReference type="EMBL" id="CP046622">
    <property type="protein sequence ID" value="QGW82525.1"/>
    <property type="molecule type" value="Genomic_DNA"/>
</dbReference>
<dbReference type="AlphaFoldDB" id="A0A6I6HHC2"/>
<dbReference type="RefSeq" id="WP_157613863.1">
    <property type="nucleotide sequence ID" value="NZ_CP046622.1"/>
</dbReference>
<dbReference type="PIRSF" id="PIRSF010372">
    <property type="entry name" value="PaiB"/>
    <property type="match status" value="1"/>
</dbReference>
<dbReference type="PANTHER" id="PTHR35802:SF1">
    <property type="entry name" value="PROTEASE SYNTHASE AND SPORULATION PROTEIN PAI 2"/>
    <property type="match status" value="1"/>
</dbReference>
<gene>
    <name evidence="1" type="ORF">GOQ09_13460</name>
</gene>
<dbReference type="OrthoDB" id="9794948at2"/>
<protein>
    <submittedName>
        <fullName evidence="1">FMN-binding negative transcriptional regulator</fullName>
    </submittedName>
</protein>